<feature type="domain" description="DUF3741" evidence="3">
    <location>
        <begin position="131"/>
        <end position="155"/>
    </location>
</feature>
<keyword evidence="5" id="KW-1185">Reference proteome</keyword>
<name>A0AAD8M1T5_9APIA</name>
<sequence length="1000" mass="111250">MNPIRDPCGIKDEPFERSLNASTTGLQRPTYTYAKPDMMTRIFLHVAVMMIGSALAINEKKTQRTGGCVGIFLQLFDWKKRFANKKFSSNKLLSLDSAQHGSKRFGADDKLPKLRLMSNEKNGTQNADPGKKHAMRTPTLVARLMGLDSLPAVHRDKIKKTSSDKIGVDRGDKVAIDRCQFNGQHIKFEKEGSKHELKPHKLQKTRLSDRRAVARLGAEGLHFKNVLSRSSKHHHPNFAPPVKSPKGLSKRNAARLIGAATRILEPGLQARNRAKCALPYSSQKNYNPTDGLLVEAGTGLPKDQLESPTYYEDTTRFSRGQSSCGNCGNIFDIPESRTYLEEQPSVSEYMARPLSGLERCMQTSPMSSLNIEKESVFRKSPEKFSPFSVQPPGNVNPRAEHNLERKTLHKGSQTRGQFPSQQYGKEEISPSSICYKQKFCVGNQGVTGRDRTLPRSTCTVHFSKEVPPSQGTIDQKCSRVPGTLNKCGYGSKRISTDRLYDPLSSARKRRSVEVARQGDICSFVGSAVDKQRDINCNSLGQTMVRRDVQPGKLLCISSNLARLGKINKTTDTNDGVVSFTFSSSKKNDRSPPKANGRGYQSDRTCSSSSQKSSVLDKINRNGQVCFQKSSLSAVDTLGFIEQKLKEIRSQGDDEMALGGYQLKRTPAMILQELLLALTAERSFYVNDVISGPTETDVSCCEHTSSTYPSFQAQLKKEAAQIRHLNDINNDMSPLSVLKASILNGSFLSSSLDDGLVHKSHIDFKDLSHNEKQQLEPSVDLLHGTTSIGKGRSGLSGIELMAEFVNSISDVLCSMDLVDSRLNGSKLAHAEEVIRNAELVFGNPFRNNSNEGKAFSICQFIVNELETLGSVLWTNFGCFSESEDTEGNLLKGFIFDCVIEYLDSRYIPSIKGRIKSWTDLPVSMNTEMLIREVVEEIRRWTSWAGFILDEQIEMEMSSWTDLDVEAFETSVSVDRAILHSLIDELVIDLWQSKPNSCILVK</sequence>
<evidence type="ECO:0000259" key="3">
    <source>
        <dbReference type="Pfam" id="PF14383"/>
    </source>
</evidence>
<evidence type="ECO:0000313" key="5">
    <source>
        <dbReference type="Proteomes" id="UP001237642"/>
    </source>
</evidence>
<accession>A0AAD8M1T5</accession>
<feature type="region of interest" description="Disordered" evidence="1">
    <location>
        <begin position="404"/>
        <end position="423"/>
    </location>
</feature>
<dbReference type="PANTHER" id="PTHR21726">
    <property type="entry name" value="PHOSPHATIDYLINOSITOL N-ACETYLGLUCOSAMINYLTRANSFERASE SUBUNIT P DOWN SYNDROME CRITICAL REGION PROTEIN 5 -RELATED"/>
    <property type="match status" value="1"/>
</dbReference>
<reference evidence="4" key="1">
    <citation type="submission" date="2023-02" db="EMBL/GenBank/DDBJ databases">
        <title>Genome of toxic invasive species Heracleum sosnowskyi carries increased number of genes despite the absence of recent whole-genome duplications.</title>
        <authorList>
            <person name="Schelkunov M."/>
            <person name="Shtratnikova V."/>
            <person name="Makarenko M."/>
            <person name="Klepikova A."/>
            <person name="Omelchenko D."/>
            <person name="Novikova G."/>
            <person name="Obukhova E."/>
            <person name="Bogdanov V."/>
            <person name="Penin A."/>
            <person name="Logacheva M."/>
        </authorList>
    </citation>
    <scope>NUCLEOTIDE SEQUENCE</scope>
    <source>
        <strain evidence="4">Hsosn_3</strain>
        <tissue evidence="4">Leaf</tissue>
    </source>
</reference>
<protein>
    <submittedName>
        <fullName evidence="4">Futsch light chain LC(F) like</fullName>
    </submittedName>
</protein>
<evidence type="ECO:0000313" key="4">
    <source>
        <dbReference type="EMBL" id="KAK1357496.1"/>
    </source>
</evidence>
<dbReference type="EMBL" id="JAUIZM010000011">
    <property type="protein sequence ID" value="KAK1357496.1"/>
    <property type="molecule type" value="Genomic_DNA"/>
</dbReference>
<feature type="region of interest" description="Disordered" evidence="1">
    <location>
        <begin position="581"/>
        <end position="613"/>
    </location>
</feature>
<feature type="compositionally biased region" description="Polar residues" evidence="1">
    <location>
        <begin position="410"/>
        <end position="423"/>
    </location>
</feature>
<dbReference type="Pfam" id="PF14309">
    <property type="entry name" value="DUF4378"/>
    <property type="match status" value="1"/>
</dbReference>
<dbReference type="InterPro" id="IPR025486">
    <property type="entry name" value="DUF4378"/>
</dbReference>
<feature type="region of interest" description="Disordered" evidence="1">
    <location>
        <begin position="229"/>
        <end position="249"/>
    </location>
</feature>
<feature type="domain" description="DUF4378" evidence="2">
    <location>
        <begin position="830"/>
        <end position="983"/>
    </location>
</feature>
<comment type="caution">
    <text evidence="4">The sequence shown here is derived from an EMBL/GenBank/DDBJ whole genome shotgun (WGS) entry which is preliminary data.</text>
</comment>
<dbReference type="Pfam" id="PF14383">
    <property type="entry name" value="VARLMGL"/>
    <property type="match status" value="1"/>
</dbReference>
<evidence type="ECO:0000256" key="1">
    <source>
        <dbReference type="SAM" id="MobiDB-lite"/>
    </source>
</evidence>
<dbReference type="InterPro" id="IPR032795">
    <property type="entry name" value="DUF3741-assoc"/>
</dbReference>
<dbReference type="AlphaFoldDB" id="A0AAD8M1T5"/>
<dbReference type="Proteomes" id="UP001237642">
    <property type="component" value="Unassembled WGS sequence"/>
</dbReference>
<organism evidence="4 5">
    <name type="scientific">Heracleum sosnowskyi</name>
    <dbReference type="NCBI Taxonomy" id="360622"/>
    <lineage>
        <taxon>Eukaryota</taxon>
        <taxon>Viridiplantae</taxon>
        <taxon>Streptophyta</taxon>
        <taxon>Embryophyta</taxon>
        <taxon>Tracheophyta</taxon>
        <taxon>Spermatophyta</taxon>
        <taxon>Magnoliopsida</taxon>
        <taxon>eudicotyledons</taxon>
        <taxon>Gunneridae</taxon>
        <taxon>Pentapetalae</taxon>
        <taxon>asterids</taxon>
        <taxon>campanulids</taxon>
        <taxon>Apiales</taxon>
        <taxon>Apiaceae</taxon>
        <taxon>Apioideae</taxon>
        <taxon>apioid superclade</taxon>
        <taxon>Tordylieae</taxon>
        <taxon>Tordyliinae</taxon>
        <taxon>Heracleum</taxon>
    </lineage>
</organism>
<dbReference type="PANTHER" id="PTHR21726:SF61">
    <property type="entry name" value="DNAA INITIATOR-ASSOCIATING PROTEIN"/>
    <property type="match status" value="1"/>
</dbReference>
<gene>
    <name evidence="4" type="ORF">POM88_050752</name>
</gene>
<feature type="region of interest" description="Disordered" evidence="1">
    <location>
        <begin position="287"/>
        <end position="306"/>
    </location>
</feature>
<evidence type="ECO:0000259" key="2">
    <source>
        <dbReference type="Pfam" id="PF14309"/>
    </source>
</evidence>
<reference evidence="4" key="2">
    <citation type="submission" date="2023-05" db="EMBL/GenBank/DDBJ databases">
        <authorList>
            <person name="Schelkunov M.I."/>
        </authorList>
    </citation>
    <scope>NUCLEOTIDE SEQUENCE</scope>
    <source>
        <strain evidence="4">Hsosn_3</strain>
        <tissue evidence="4">Leaf</tissue>
    </source>
</reference>
<proteinExistence type="predicted"/>